<proteinExistence type="predicted"/>
<dbReference type="AlphaFoldDB" id="A0A1X0QKN4"/>
<dbReference type="VEuPathDB" id="MicrosporidiaDB:HERIO_687"/>
<name>A0A1X0QKN4_9MICR</name>
<accession>A0A1X0QKN4</accession>
<protein>
    <submittedName>
        <fullName evidence="1">Uncharacterized protein</fullName>
    </submittedName>
</protein>
<gene>
    <name evidence="1" type="ORF">A0H76_1459</name>
</gene>
<dbReference type="VEuPathDB" id="MicrosporidiaDB:A0H76_1459"/>
<dbReference type="Proteomes" id="UP000192501">
    <property type="component" value="Unassembled WGS sequence"/>
</dbReference>
<comment type="caution">
    <text evidence="1">The sequence shown here is derived from an EMBL/GenBank/DDBJ whole genome shotgun (WGS) entry which is preliminary data.</text>
</comment>
<dbReference type="EMBL" id="LTAI01000032">
    <property type="protein sequence ID" value="ORE00337.1"/>
    <property type="molecule type" value="Genomic_DNA"/>
</dbReference>
<reference evidence="1 2" key="1">
    <citation type="journal article" date="2017" name="Environ. Microbiol.">
        <title>Decay of the glycolytic pathway and adaptation to intranuclear parasitism within Enterocytozoonidae microsporidia.</title>
        <authorList>
            <person name="Wiredu Boakye D."/>
            <person name="Jaroenlak P."/>
            <person name="Prachumwat A."/>
            <person name="Williams T.A."/>
            <person name="Bateman K.S."/>
            <person name="Itsathitphaisarn O."/>
            <person name="Sritunyalucksana K."/>
            <person name="Paszkiewicz K.H."/>
            <person name="Moore K.A."/>
            <person name="Stentiford G.D."/>
            <person name="Williams B.A."/>
        </authorList>
    </citation>
    <scope>NUCLEOTIDE SEQUENCE [LARGE SCALE GENOMIC DNA]</scope>
    <source>
        <strain evidence="2">canceri</strain>
    </source>
</reference>
<organism evidence="1 2">
    <name type="scientific">Hepatospora eriocheir</name>
    <dbReference type="NCBI Taxonomy" id="1081669"/>
    <lineage>
        <taxon>Eukaryota</taxon>
        <taxon>Fungi</taxon>
        <taxon>Fungi incertae sedis</taxon>
        <taxon>Microsporidia</taxon>
        <taxon>Hepatosporidae</taxon>
        <taxon>Hepatospora</taxon>
    </lineage>
</organism>
<evidence type="ECO:0000313" key="2">
    <source>
        <dbReference type="Proteomes" id="UP000192501"/>
    </source>
</evidence>
<evidence type="ECO:0000313" key="1">
    <source>
        <dbReference type="EMBL" id="ORE00337.1"/>
    </source>
</evidence>
<sequence length="440" mass="52311">MEPTKKLSKKHENLNLIDDKKYKFQNLIDDMEYKIIECKRIIDRIDNEDQITNLKNKIARYEYRRNHYIEIINQITDKTLAKKFKRINNNSLKKFKFPIIALQPLQIEDYELSEEETEFTNEQFCYMGHVYNLRNRLETNLFELYKFDHFISTADHCDDLILIGTKNDESDHKIFDFSSNETKLIITDFNLNIKNQISVQGPICKIKLFKKREKYNFFTLFNNGSFKRYEITENYEINEIWNCEVCNIIDFSFELIDDKEYLIYTNGKMIYSDDYFTTEFIYPVISLAIGAFDDVIEYYMITSVGKILACNIKFENFRILRYLKGVVNMKYNFDLNGLIVNSCDGEEQIIIYTIKPPTKSSNPVVYINSYYDGTIHAYRNSNSKKKHNFILQFHKSNNLFIIDETNSNPPTKIYFPFVKLINKRLLIVTELGLVINLKVV</sequence>